<feature type="domain" description="NERD" evidence="1">
    <location>
        <begin position="22"/>
        <end position="143"/>
    </location>
</feature>
<evidence type="ECO:0000259" key="1">
    <source>
        <dbReference type="PROSITE" id="PS50965"/>
    </source>
</evidence>
<dbReference type="PROSITE" id="PS50965">
    <property type="entry name" value="NERD"/>
    <property type="match status" value="1"/>
</dbReference>
<dbReference type="InterPro" id="IPR011528">
    <property type="entry name" value="NERD"/>
</dbReference>
<reference evidence="2" key="1">
    <citation type="submission" date="2021-10" db="EMBL/GenBank/DDBJ databases">
        <title>Anaerobic single-cell dispensing facilitates the cultivation of human gut bacteria.</title>
        <authorList>
            <person name="Afrizal A."/>
        </authorList>
    </citation>
    <scope>NUCLEOTIDE SEQUENCE</scope>
    <source>
        <strain evidence="2">CLA-AA-H233</strain>
    </source>
</reference>
<sequence length="212" mass="24886">MIWVIVLVLICYVIVSFGGRNRGQCGENKIYDTLEKLSGCKAMLPNCYLPTENGDVTEVDLILIHESGIYVIESKNYSGWIFGSENQRYWTQSFSDGKGGSQKYKFYNPIWQNDTHIKALQWVLGDTRVNIYSYIVFGDECRLMDIRQNTDNYYVVQRKELLSSVKANAEAYGSLLSDEMIDWYYRELYPYTQVSEEQKMEHARKIHERYHM</sequence>
<protein>
    <submittedName>
        <fullName evidence="2">NERD domain-containing protein</fullName>
    </submittedName>
</protein>
<dbReference type="RefSeq" id="WP_227621265.1">
    <property type="nucleotide sequence ID" value="NZ_JAJEQL010000019.1"/>
</dbReference>
<organism evidence="2 3">
    <name type="scientific">Faecalibacterium butyricigenerans</name>
    <dbReference type="NCBI Taxonomy" id="1851427"/>
    <lineage>
        <taxon>Bacteria</taxon>
        <taxon>Bacillati</taxon>
        <taxon>Bacillota</taxon>
        <taxon>Clostridia</taxon>
        <taxon>Eubacteriales</taxon>
        <taxon>Oscillospiraceae</taxon>
        <taxon>Faecalibacterium</taxon>
    </lineage>
</organism>
<name>A0ABS8FAI0_9FIRM</name>
<accession>A0ABS8FAI0</accession>
<evidence type="ECO:0000313" key="2">
    <source>
        <dbReference type="EMBL" id="MCC2199787.1"/>
    </source>
</evidence>
<proteinExistence type="predicted"/>
<gene>
    <name evidence="2" type="ORF">LKD23_08490</name>
</gene>
<keyword evidence="3" id="KW-1185">Reference proteome</keyword>
<comment type="caution">
    <text evidence="2">The sequence shown here is derived from an EMBL/GenBank/DDBJ whole genome shotgun (WGS) entry which is preliminary data.</text>
</comment>
<dbReference type="Proteomes" id="UP001430637">
    <property type="component" value="Unassembled WGS sequence"/>
</dbReference>
<dbReference type="EMBL" id="JAJEQL010000019">
    <property type="protein sequence ID" value="MCC2199787.1"/>
    <property type="molecule type" value="Genomic_DNA"/>
</dbReference>
<dbReference type="Pfam" id="PF08378">
    <property type="entry name" value="NERD"/>
    <property type="match status" value="1"/>
</dbReference>
<evidence type="ECO:0000313" key="3">
    <source>
        <dbReference type="Proteomes" id="UP001430637"/>
    </source>
</evidence>